<feature type="region of interest" description="Disordered" evidence="1">
    <location>
        <begin position="152"/>
        <end position="224"/>
    </location>
</feature>
<evidence type="ECO:0000313" key="3">
    <source>
        <dbReference type="EnsemblMetazoa" id="XP_038065046.1"/>
    </source>
</evidence>
<feature type="domain" description="RIIa" evidence="2">
    <location>
        <begin position="14"/>
        <end position="51"/>
    </location>
</feature>
<feature type="compositionally biased region" description="Low complexity" evidence="1">
    <location>
        <begin position="152"/>
        <end position="163"/>
    </location>
</feature>
<dbReference type="SUPFAM" id="SSF47391">
    <property type="entry name" value="Dimerization-anchoring domain of cAMP-dependent PK regulatory subunit"/>
    <property type="match status" value="1"/>
</dbReference>
<feature type="compositionally biased region" description="Acidic residues" evidence="1">
    <location>
        <begin position="184"/>
        <end position="197"/>
    </location>
</feature>
<dbReference type="EnsemblMetazoa" id="XM_038209118.1">
    <property type="protein sequence ID" value="XP_038065046.1"/>
    <property type="gene ID" value="LOC119735418"/>
</dbReference>
<dbReference type="RefSeq" id="XP_038065046.1">
    <property type="nucleotide sequence ID" value="XM_038209118.1"/>
</dbReference>
<dbReference type="Proteomes" id="UP000887568">
    <property type="component" value="Unplaced"/>
</dbReference>
<feature type="compositionally biased region" description="Acidic residues" evidence="1">
    <location>
        <begin position="204"/>
        <end position="224"/>
    </location>
</feature>
<dbReference type="OMA" id="IAMHQEN"/>
<dbReference type="InterPro" id="IPR003117">
    <property type="entry name" value="cAMP_dep_PK_reg_su_I/II_a/b"/>
</dbReference>
<name>A0A914ANH0_PATMI</name>
<evidence type="ECO:0000313" key="4">
    <source>
        <dbReference type="Proteomes" id="UP000887568"/>
    </source>
</evidence>
<dbReference type="AlphaFoldDB" id="A0A914ANH0"/>
<dbReference type="GeneID" id="119735418"/>
<dbReference type="InterPro" id="IPR047579">
    <property type="entry name" value="DD_CABYR_SP17"/>
</dbReference>
<dbReference type="Gene3D" id="1.20.890.10">
    <property type="entry name" value="cAMP-dependent protein kinase regulatory subunit, dimerization-anchoring domain"/>
    <property type="match status" value="1"/>
</dbReference>
<proteinExistence type="predicted"/>
<sequence length="224" mass="24896">MSMRYGPVELSVPPGFQNILHLISQEVLREKPANTLEFIARFLDDLLAIREASGYDPVTQGEMINRVQEQYWKIVKMRKNSKLISENEMMEKTVESTPEVWGGSGDIAAPASVEENAEVLVTIAMHQENGEGTEQYQPTDEEMVDEPHLVTEQPEAVAEQPEAAPDDEQAVGSAEDTTQKEEGENLEGQDEGIEDTTDQVAMATEEEVETPAETGEVDEKNEDE</sequence>
<dbReference type="SMART" id="SM00394">
    <property type="entry name" value="RIIa"/>
    <property type="match status" value="1"/>
</dbReference>
<keyword evidence="4" id="KW-1185">Reference proteome</keyword>
<dbReference type="OrthoDB" id="26525at2759"/>
<organism evidence="3 4">
    <name type="scientific">Patiria miniata</name>
    <name type="common">Bat star</name>
    <name type="synonym">Asterina miniata</name>
    <dbReference type="NCBI Taxonomy" id="46514"/>
    <lineage>
        <taxon>Eukaryota</taxon>
        <taxon>Metazoa</taxon>
        <taxon>Echinodermata</taxon>
        <taxon>Eleutherozoa</taxon>
        <taxon>Asterozoa</taxon>
        <taxon>Asteroidea</taxon>
        <taxon>Valvatacea</taxon>
        <taxon>Valvatida</taxon>
        <taxon>Asterinidae</taxon>
        <taxon>Patiria</taxon>
    </lineage>
</organism>
<evidence type="ECO:0000256" key="1">
    <source>
        <dbReference type="SAM" id="MobiDB-lite"/>
    </source>
</evidence>
<protein>
    <recommendedName>
        <fullName evidence="2">RIIa domain-containing protein</fullName>
    </recommendedName>
</protein>
<dbReference type="CDD" id="cd12100">
    <property type="entry name" value="DD_CABYR_SP17"/>
    <property type="match status" value="1"/>
</dbReference>
<evidence type="ECO:0000259" key="2">
    <source>
        <dbReference type="SMART" id="SM00394"/>
    </source>
</evidence>
<accession>A0A914ANH0</accession>
<reference evidence="3" key="1">
    <citation type="submission" date="2022-11" db="UniProtKB">
        <authorList>
            <consortium name="EnsemblMetazoa"/>
        </authorList>
    </citation>
    <scope>IDENTIFICATION</scope>
</reference>